<evidence type="ECO:0000256" key="5">
    <source>
        <dbReference type="ARBA" id="ARBA00023136"/>
    </source>
</evidence>
<reference evidence="7" key="3">
    <citation type="submission" date="2015-02" db="UniProtKB">
        <authorList>
            <consortium name="EnsemblProtists"/>
        </authorList>
    </citation>
    <scope>IDENTIFICATION</scope>
    <source>
        <strain evidence="7">DAOM BR144</strain>
    </source>
</reference>
<dbReference type="EMBL" id="ADOS01000955">
    <property type="status" value="NOT_ANNOTATED_CDS"/>
    <property type="molecule type" value="Genomic_DNA"/>
</dbReference>
<dbReference type="Proteomes" id="UP000019132">
    <property type="component" value="Unassembled WGS sequence"/>
</dbReference>
<evidence type="ECO:0000256" key="4">
    <source>
        <dbReference type="ARBA" id="ARBA00022989"/>
    </source>
</evidence>
<evidence type="ECO:0000313" key="7">
    <source>
        <dbReference type="EnsemblProtists" id="PYU1_T015278"/>
    </source>
</evidence>
<proteinExistence type="predicted"/>
<organism evidence="7 8">
    <name type="scientific">Globisporangium ultimum (strain ATCC 200006 / CBS 805.95 / DAOM BR144)</name>
    <name type="common">Pythium ultimum</name>
    <dbReference type="NCBI Taxonomy" id="431595"/>
    <lineage>
        <taxon>Eukaryota</taxon>
        <taxon>Sar</taxon>
        <taxon>Stramenopiles</taxon>
        <taxon>Oomycota</taxon>
        <taxon>Peronosporomycetes</taxon>
        <taxon>Pythiales</taxon>
        <taxon>Pythiaceae</taxon>
        <taxon>Globisporangium</taxon>
    </lineage>
</organism>
<dbReference type="InterPro" id="IPR036259">
    <property type="entry name" value="MFS_trans_sf"/>
</dbReference>
<name>K3XDH9_GLOUD</name>
<evidence type="ECO:0000256" key="6">
    <source>
        <dbReference type="SAM" id="Phobius"/>
    </source>
</evidence>
<protein>
    <recommendedName>
        <fullName evidence="9">Major facilitator superfamily (MFS) profile domain-containing protein</fullName>
    </recommendedName>
</protein>
<dbReference type="Pfam" id="PF07690">
    <property type="entry name" value="MFS_1"/>
    <property type="match status" value="1"/>
</dbReference>
<comment type="subcellular location">
    <subcellularLocation>
        <location evidence="1">Membrane</location>
        <topology evidence="1">Multi-pass membrane protein</topology>
    </subcellularLocation>
</comment>
<keyword evidence="3 6" id="KW-0812">Transmembrane</keyword>
<dbReference type="InParanoid" id="K3XDH9"/>
<feature type="transmembrane region" description="Helical" evidence="6">
    <location>
        <begin position="94"/>
        <end position="114"/>
    </location>
</feature>
<dbReference type="GO" id="GO:0008506">
    <property type="term" value="F:sucrose:proton symporter activity"/>
    <property type="evidence" value="ECO:0007669"/>
    <property type="project" value="TreeGrafter"/>
</dbReference>
<dbReference type="GO" id="GO:0016020">
    <property type="term" value="C:membrane"/>
    <property type="evidence" value="ECO:0007669"/>
    <property type="project" value="UniProtKB-SubCell"/>
</dbReference>
<dbReference type="FunFam" id="1.20.1250.20:FF:000356">
    <property type="entry name" value="Glycoside-Pentoside-Hexuronide (GPH):Cation Symporter Family"/>
    <property type="match status" value="1"/>
</dbReference>
<keyword evidence="8" id="KW-1185">Reference proteome</keyword>
<keyword evidence="4 6" id="KW-1133">Transmembrane helix</keyword>
<feature type="transmembrane region" description="Helical" evidence="6">
    <location>
        <begin position="7"/>
        <end position="24"/>
    </location>
</feature>
<feature type="transmembrane region" description="Helical" evidence="6">
    <location>
        <begin position="70"/>
        <end position="87"/>
    </location>
</feature>
<keyword evidence="2" id="KW-0813">Transport</keyword>
<feature type="transmembrane region" description="Helical" evidence="6">
    <location>
        <begin position="120"/>
        <end position="144"/>
    </location>
</feature>
<feature type="transmembrane region" description="Helical" evidence="6">
    <location>
        <begin position="182"/>
        <end position="204"/>
    </location>
</feature>
<reference evidence="8" key="1">
    <citation type="journal article" date="2010" name="Genome Biol.">
        <title>Genome sequence of the necrotrophic plant pathogen Pythium ultimum reveals original pathogenicity mechanisms and effector repertoire.</title>
        <authorList>
            <person name="Levesque C.A."/>
            <person name="Brouwer H."/>
            <person name="Cano L."/>
            <person name="Hamilton J.P."/>
            <person name="Holt C."/>
            <person name="Huitema E."/>
            <person name="Raffaele S."/>
            <person name="Robideau G.P."/>
            <person name="Thines M."/>
            <person name="Win J."/>
            <person name="Zerillo M.M."/>
            <person name="Beakes G.W."/>
            <person name="Boore J.L."/>
            <person name="Busam D."/>
            <person name="Dumas B."/>
            <person name="Ferriera S."/>
            <person name="Fuerstenberg S.I."/>
            <person name="Gachon C.M."/>
            <person name="Gaulin E."/>
            <person name="Govers F."/>
            <person name="Grenville-Briggs L."/>
            <person name="Horner N."/>
            <person name="Hostetler J."/>
            <person name="Jiang R.H."/>
            <person name="Johnson J."/>
            <person name="Krajaejun T."/>
            <person name="Lin H."/>
            <person name="Meijer H.J."/>
            <person name="Moore B."/>
            <person name="Morris P."/>
            <person name="Phuntmart V."/>
            <person name="Puiu D."/>
            <person name="Shetty J."/>
            <person name="Stajich J.E."/>
            <person name="Tripathy S."/>
            <person name="Wawra S."/>
            <person name="van West P."/>
            <person name="Whitty B.R."/>
            <person name="Coutinho P.M."/>
            <person name="Henrissat B."/>
            <person name="Martin F."/>
            <person name="Thomas P.D."/>
            <person name="Tyler B.M."/>
            <person name="De Vries R.P."/>
            <person name="Kamoun S."/>
            <person name="Yandell M."/>
            <person name="Tisserat N."/>
            <person name="Buell C.R."/>
        </authorList>
    </citation>
    <scope>NUCLEOTIDE SEQUENCE</scope>
    <source>
        <strain evidence="8">DAOM:BR144</strain>
    </source>
</reference>
<evidence type="ECO:0000256" key="3">
    <source>
        <dbReference type="ARBA" id="ARBA00022692"/>
    </source>
</evidence>
<dbReference type="HOGENOM" id="CLU_1307750_0_0_1"/>
<sequence length="211" mass="22777">MTLPGSLVAYCVVFFCVEYGYTAYNGNKGQFFGFEVYDGEATGADTCDPCTKAQDDYNHGVSVAGGSTDLIFNIVGYLFSWVVPFLVKKFGAKWVLIVSLVPQSLLMVMAFTKVVAIDVLIVVLTTMSQTIVFALLVPIVVHVFGTDAEIGMYVGALNSAQCFGQLLNFIIGAALVETSMGYKLPVFIGGVMSFAGVIIALLFLKIKMYTM</sequence>
<keyword evidence="5 6" id="KW-0472">Membrane</keyword>
<accession>K3XDH9</accession>
<evidence type="ECO:0000256" key="1">
    <source>
        <dbReference type="ARBA" id="ARBA00004141"/>
    </source>
</evidence>
<reference evidence="8" key="2">
    <citation type="submission" date="2010-04" db="EMBL/GenBank/DDBJ databases">
        <authorList>
            <person name="Buell R."/>
            <person name="Hamilton J."/>
            <person name="Hostetler J."/>
        </authorList>
    </citation>
    <scope>NUCLEOTIDE SEQUENCE [LARGE SCALE GENOMIC DNA]</scope>
    <source>
        <strain evidence="8">DAOM:BR144</strain>
    </source>
</reference>
<dbReference type="VEuPathDB" id="FungiDB:PYU1_G015246"/>
<evidence type="ECO:0000313" key="8">
    <source>
        <dbReference type="Proteomes" id="UP000019132"/>
    </source>
</evidence>
<dbReference type="AlphaFoldDB" id="K3XDH9"/>
<evidence type="ECO:0000256" key="2">
    <source>
        <dbReference type="ARBA" id="ARBA00022448"/>
    </source>
</evidence>
<dbReference type="OMA" id="FFCVEYG"/>
<dbReference type="PANTHER" id="PTHR19432:SF26">
    <property type="entry name" value="MAJOR FACILITATOR SUPERFAMILY (MFS) PROFILE DOMAIN-CONTAINING PROTEIN"/>
    <property type="match status" value="1"/>
</dbReference>
<dbReference type="EnsemblProtists" id="PYU1_T015278">
    <property type="protein sequence ID" value="PYU1_T015278"/>
    <property type="gene ID" value="PYU1_G015246"/>
</dbReference>
<dbReference type="PANTHER" id="PTHR19432">
    <property type="entry name" value="SUGAR TRANSPORTER"/>
    <property type="match status" value="1"/>
</dbReference>
<feature type="transmembrane region" description="Helical" evidence="6">
    <location>
        <begin position="156"/>
        <end position="176"/>
    </location>
</feature>
<evidence type="ECO:0008006" key="9">
    <source>
        <dbReference type="Google" id="ProtNLM"/>
    </source>
</evidence>
<dbReference type="SUPFAM" id="SSF103473">
    <property type="entry name" value="MFS general substrate transporter"/>
    <property type="match status" value="1"/>
</dbReference>
<dbReference type="InterPro" id="IPR011701">
    <property type="entry name" value="MFS"/>
</dbReference>
<dbReference type="Gene3D" id="1.20.1250.20">
    <property type="entry name" value="MFS general substrate transporter like domains"/>
    <property type="match status" value="1"/>
</dbReference>